<keyword evidence="4 5" id="KW-0067">ATP-binding</keyword>
<feature type="domain" description="Cdc6 C-terminal" evidence="6">
    <location>
        <begin position="315"/>
        <end position="399"/>
    </location>
</feature>
<accession>A0A1W6JZH1</accession>
<name>A0A1W6JZH1_9CREN</name>
<proteinExistence type="inferred from homology"/>
<dbReference type="InterPro" id="IPR036390">
    <property type="entry name" value="WH_DNA-bd_sf"/>
</dbReference>
<dbReference type="Pfam" id="PF09079">
    <property type="entry name" value="WHD_Cdc6"/>
    <property type="match status" value="1"/>
</dbReference>
<evidence type="ECO:0000256" key="5">
    <source>
        <dbReference type="HAMAP-Rule" id="MF_01407"/>
    </source>
</evidence>
<keyword evidence="8" id="KW-1185">Reference proteome</keyword>
<sequence length="412" mass="47290">MSYPDDIIANSLNSPSVFKDSYKLNPDYIPEKLPHRDSKLSELTIAFRDIVADPGKTSVRVVITGRTGTGKTVTSMVFGDRFSKIIREKGIKLQYIHVNCHKQRTLYLITQDIAEQLKLSIPPRGLSSQEVFKIIHDYLDRRNMHIIITLDEFDYFLTTSSMEDIYFLVRLYDELAVTLKRISYLFIVRDISIISTLDKTIKDHIARNIIEFSPYTSDELYDILQDRVKIAFQKNAVTDDAVRFIADTNGFDKGGSGNARLSIETLELSGKIADSERSPIVTLQHAKEANSRINQEASLILDELKYLELHSLLLVKAVINLVKKENRESFPIGKVEEEYTKVCDLFREEPRRHTQVYEYMRRLKLMGIFNTMQSGKGMRGRTTLISLTFPVSQELDDYITKLIGALKNSKQE</sequence>
<dbReference type="STRING" id="282676.B6F84_06275"/>
<dbReference type="InterPro" id="IPR050311">
    <property type="entry name" value="ORC1/CDC6"/>
</dbReference>
<dbReference type="HAMAP" id="MF_01407">
    <property type="entry name" value="ORC1_type_DNA_replic_protein"/>
    <property type="match status" value="1"/>
</dbReference>
<gene>
    <name evidence="7" type="ORF">B6F84_06275</name>
</gene>
<dbReference type="Gene3D" id="3.40.50.300">
    <property type="entry name" value="P-loop containing nucleotide triphosphate hydrolases"/>
    <property type="match status" value="1"/>
</dbReference>
<feature type="binding site" evidence="5">
    <location>
        <position position="227"/>
    </location>
    <ligand>
        <name>ATP</name>
        <dbReference type="ChEBI" id="CHEBI:30616"/>
    </ligand>
</feature>
<dbReference type="GeneID" id="41590509"/>
<dbReference type="SUPFAM" id="SSF46785">
    <property type="entry name" value="Winged helix' DNA-binding domain"/>
    <property type="match status" value="1"/>
</dbReference>
<keyword evidence="7" id="KW-0131">Cell cycle</keyword>
<dbReference type="Proteomes" id="UP000193404">
    <property type="component" value="Chromosome"/>
</dbReference>
<dbReference type="SUPFAM" id="SSF52540">
    <property type="entry name" value="P-loop containing nucleoside triphosphate hydrolases"/>
    <property type="match status" value="1"/>
</dbReference>
<dbReference type="CDD" id="cd08768">
    <property type="entry name" value="Cdc6_C"/>
    <property type="match status" value="1"/>
</dbReference>
<dbReference type="InterPro" id="IPR049945">
    <property type="entry name" value="AAA_22"/>
</dbReference>
<organism evidence="7 8">
    <name type="scientific">Acidianus manzaensis</name>
    <dbReference type="NCBI Taxonomy" id="282676"/>
    <lineage>
        <taxon>Archaea</taxon>
        <taxon>Thermoproteota</taxon>
        <taxon>Thermoprotei</taxon>
        <taxon>Sulfolobales</taxon>
        <taxon>Sulfolobaceae</taxon>
        <taxon>Acidianus</taxon>
    </lineage>
</organism>
<keyword evidence="3 5" id="KW-0547">Nucleotide-binding</keyword>
<dbReference type="Pfam" id="PF13401">
    <property type="entry name" value="AAA_22"/>
    <property type="match status" value="1"/>
</dbReference>
<dbReference type="InterPro" id="IPR015163">
    <property type="entry name" value="Cdc6_C"/>
</dbReference>
<evidence type="ECO:0000256" key="2">
    <source>
        <dbReference type="ARBA" id="ARBA00022705"/>
    </source>
</evidence>
<evidence type="ECO:0000256" key="4">
    <source>
        <dbReference type="ARBA" id="ARBA00022840"/>
    </source>
</evidence>
<dbReference type="InterPro" id="IPR036388">
    <property type="entry name" value="WH-like_DNA-bd_sf"/>
</dbReference>
<protein>
    <recommendedName>
        <fullName evidence="5">ORC1-type DNA replication protein</fullName>
    </recommendedName>
</protein>
<feature type="binding site" evidence="5">
    <location>
        <position position="215"/>
    </location>
    <ligand>
        <name>ATP</name>
        <dbReference type="ChEBI" id="CHEBI:30616"/>
    </ligand>
</feature>
<dbReference type="PANTHER" id="PTHR10763">
    <property type="entry name" value="CELL DIVISION CONTROL PROTEIN 6-RELATED"/>
    <property type="match status" value="1"/>
</dbReference>
<dbReference type="KEGG" id="aman:B6F84_06275"/>
<dbReference type="Gene3D" id="1.10.8.60">
    <property type="match status" value="1"/>
</dbReference>
<dbReference type="InterPro" id="IPR014277">
    <property type="entry name" value="Orc1/Cdc6_arc"/>
</dbReference>
<dbReference type="GO" id="GO:0016887">
    <property type="term" value="F:ATP hydrolysis activity"/>
    <property type="evidence" value="ECO:0007669"/>
    <property type="project" value="InterPro"/>
</dbReference>
<dbReference type="GO" id="GO:0051301">
    <property type="term" value="P:cell division"/>
    <property type="evidence" value="ECO:0007669"/>
    <property type="project" value="UniProtKB-KW"/>
</dbReference>
<dbReference type="Pfam" id="PF22703">
    <property type="entry name" value="Cdc6_lid"/>
    <property type="match status" value="1"/>
</dbReference>
<reference evidence="7 8" key="1">
    <citation type="submission" date="2017-03" db="EMBL/GenBank/DDBJ databases">
        <title>Sulfur activation and transportation mechanism of thermophilic Archaea Acidianus manzaensis YN-25.</title>
        <authorList>
            <person name="Ma Y."/>
            <person name="Yang Y."/>
            <person name="Xia J."/>
        </authorList>
    </citation>
    <scope>NUCLEOTIDE SEQUENCE [LARGE SCALE GENOMIC DNA]</scope>
    <source>
        <strain evidence="7 8">YN-25</strain>
    </source>
</reference>
<dbReference type="NCBIfam" id="TIGR02928">
    <property type="entry name" value="orc1/cdc6 family replication initiation protein"/>
    <property type="match status" value="1"/>
</dbReference>
<dbReference type="InterPro" id="IPR055237">
    <property type="entry name" value="Cdc6_lid"/>
</dbReference>
<evidence type="ECO:0000259" key="6">
    <source>
        <dbReference type="SMART" id="SM01074"/>
    </source>
</evidence>
<dbReference type="RefSeq" id="WP_148691457.1">
    <property type="nucleotide sequence ID" value="NZ_CP020477.1"/>
</dbReference>
<dbReference type="InterPro" id="IPR027417">
    <property type="entry name" value="P-loop_NTPase"/>
</dbReference>
<dbReference type="GO" id="GO:0005524">
    <property type="term" value="F:ATP binding"/>
    <property type="evidence" value="ECO:0007669"/>
    <property type="project" value="UniProtKB-UniRule"/>
</dbReference>
<feature type="binding site" evidence="5">
    <location>
        <begin position="69"/>
        <end position="73"/>
    </location>
    <ligand>
        <name>ATP</name>
        <dbReference type="ChEBI" id="CHEBI:30616"/>
    </ligand>
</feature>
<dbReference type="GO" id="GO:0006260">
    <property type="term" value="P:DNA replication"/>
    <property type="evidence" value="ECO:0007669"/>
    <property type="project" value="UniProtKB-UniRule"/>
</dbReference>
<evidence type="ECO:0000313" key="7">
    <source>
        <dbReference type="EMBL" id="ARM75683.1"/>
    </source>
</evidence>
<dbReference type="OrthoDB" id="195574at2157"/>
<dbReference type="PANTHER" id="PTHR10763:SF31">
    <property type="entry name" value="ORC1-TYPE DNA REPLICATION PROTEIN 2"/>
    <property type="match status" value="1"/>
</dbReference>
<keyword evidence="7" id="KW-0132">Cell division</keyword>
<comment type="similarity">
    <text evidence="1 5">Belongs to the CDC6/cdc18 family.</text>
</comment>
<dbReference type="AlphaFoldDB" id="A0A1W6JZH1"/>
<dbReference type="Gene3D" id="1.10.10.10">
    <property type="entry name" value="Winged helix-like DNA-binding domain superfamily/Winged helix DNA-binding domain"/>
    <property type="match status" value="1"/>
</dbReference>
<dbReference type="NCBIfam" id="NF001623">
    <property type="entry name" value="PRK00411.1-1"/>
    <property type="match status" value="1"/>
</dbReference>
<evidence type="ECO:0000256" key="1">
    <source>
        <dbReference type="ARBA" id="ARBA00006184"/>
    </source>
</evidence>
<evidence type="ECO:0000256" key="3">
    <source>
        <dbReference type="ARBA" id="ARBA00022741"/>
    </source>
</evidence>
<dbReference type="EMBL" id="CP020477">
    <property type="protein sequence ID" value="ARM75683.1"/>
    <property type="molecule type" value="Genomic_DNA"/>
</dbReference>
<evidence type="ECO:0000313" key="8">
    <source>
        <dbReference type="Proteomes" id="UP000193404"/>
    </source>
</evidence>
<comment type="function">
    <text evidence="5">Involved in regulation of DNA replication.</text>
</comment>
<keyword evidence="2 5" id="KW-0235">DNA replication</keyword>
<dbReference type="SMART" id="SM01074">
    <property type="entry name" value="Cdc6_C"/>
    <property type="match status" value="1"/>
</dbReference>